<dbReference type="GO" id="GO:0003887">
    <property type="term" value="F:DNA-directed DNA polymerase activity"/>
    <property type="evidence" value="ECO:0007669"/>
    <property type="project" value="InterPro"/>
</dbReference>
<dbReference type="InterPro" id="IPR043502">
    <property type="entry name" value="DNA/RNA_pol_sf"/>
</dbReference>
<organism evidence="4 5">
    <name type="scientific">Vanrija pseudolonga</name>
    <dbReference type="NCBI Taxonomy" id="143232"/>
    <lineage>
        <taxon>Eukaryota</taxon>
        <taxon>Fungi</taxon>
        <taxon>Dikarya</taxon>
        <taxon>Basidiomycota</taxon>
        <taxon>Agaricomycotina</taxon>
        <taxon>Tremellomycetes</taxon>
        <taxon>Trichosporonales</taxon>
        <taxon>Trichosporonaceae</taxon>
        <taxon>Vanrija</taxon>
    </lineage>
</organism>
<sequence length="1496" mass="163330">MSRALVEVSRLTRPARLRCRPSLGTLPSIAPCSTQSLSRGLKTTSVRREELAEKSLPPASAARRTSVRGSAERRDYEASLQLSRELDALDAATHADAMRKSKLPSLLKVMTSDLKPFMSGSGTDAGASAEAGPSKQPFTAHAPLPSRKGKERAVEFSEAAEVEAKSETKRKSKAKAAPRHNPVGVQLLSEHMHAQLFPGEPLPKVPDNLLAISKDHLRMHGLSPEGAAVLPEISFDMPALEGGNIRQHFHALGNHAAEPYLSMAKDFAQLDLPPMPPQWVVDRPGWTRYAADGSTSAVDSLDGETIVSFDVETLWKVSPYAVMATAASKDAWYSWLSPSVFEDSPTTGTEAGSKPVWDKSTPETCPRTLIPLFKGSKTPAIAIGHNVGYDRQRVAEEYCLEGTQTRWLDTLSLHVATRGITSVQRAAWMKYRKNKVSKAEQRAETAEFLQEEAEKNGDSLLAQSLAEWNDGADEAEAGAIKTWEEVTSANSLADVAALHCGIKVDKSIRDRFGDDSIKHASELRPELAELLTYCANDVLTTHKVYKEVLPLFLNSCPHPVSFSGMLTMGSAFLPVDEQWKEYLRNAETKYQELNEGVRQALRHLADNVRLAGPKDDDPWISQLDWTPKAARWVDESGAVAQSAPVTKAKASKASSKALQPRWYTALAEPSDLATNHSQRYLLPLLMRMSFRGYPVYYLHDHYWCFKAPLEAVADLCSIHGAPVELSPKDAALEPLLDDAVFFRVPLHSEARRTKLVGKGVRKDVGNGLLTSPYTDLLRRLTSAGPDAVVDQLMTCARDMLKDGRDTEWGAQLDWTVESSSAASSSSSATPKLSLKRAPHGTWPKWYWDLTVAPTNNKVAQGELDLSTRKSVSPLLLRMQWQGYPLAISKEHKWLYRVPVTEASSDPESAVSILKAVTINGVKGDEHLANDKTHLYFKIPHKDGEGANVGTPLSKAFLKATENGILTSALASDPDPEVANAASAAMNMNALCSYWISSRERIMDQFVVYRDPSRGMILPPVITMGTVTRRAVEATWLTASNAKKNRVGSELKAMVRAPPGYAIVGADVDSEELWISSVMGDSQFGTHGATAIGWMTLEGTKSAGTDLHSKTANILNISRDGAKVFNYSRIYGAGKPHAIQLLLQGDGKLSKEDADTLATNLYKQTKGAKAFGGRKGQPGKTNYLWHGGSESYLFNTLESIALMDRPTTPALGCGVTRALRKSFLDAGHSYLPSRINWVVQSSGVDYLHLLIVSMDYLIKKYGIKARYLISVHDEVRYLAEEDDKYRTALALQIANAWTRALFCFNLGLDDMPQGIAFFSAVDVDHILRKETDMTCVTPSHPSALDCGESLDINAVLERTGGGKLGRVVDKRPFERVADPGPPVSIFGDIQSPSHARFLSAQASTNGAGARGWLAKQAPLDDSPSGGGDDSGGSGAVFAPAPKKRASRKPKAEVYVQLGDDEPVYDAYEAHGHSSWSDADLSEALRHLSVRGPDKIRW</sequence>
<feature type="region of interest" description="Disordered" evidence="2">
    <location>
        <begin position="33"/>
        <end position="74"/>
    </location>
</feature>
<dbReference type="Pfam" id="PF00476">
    <property type="entry name" value="DNA_pol_A"/>
    <property type="match status" value="1"/>
</dbReference>
<feature type="compositionally biased region" description="Polar residues" evidence="2">
    <location>
        <begin position="33"/>
        <end position="44"/>
    </location>
</feature>
<dbReference type="GO" id="GO:0006264">
    <property type="term" value="P:mitochondrial DNA replication"/>
    <property type="evidence" value="ECO:0007669"/>
    <property type="project" value="TreeGrafter"/>
</dbReference>
<evidence type="ECO:0000259" key="3">
    <source>
        <dbReference type="SMART" id="SM00482"/>
    </source>
</evidence>
<evidence type="ECO:0000313" key="5">
    <source>
        <dbReference type="Proteomes" id="UP000827549"/>
    </source>
</evidence>
<dbReference type="GeneID" id="87805278"/>
<dbReference type="SMART" id="SM00482">
    <property type="entry name" value="POLAc"/>
    <property type="match status" value="1"/>
</dbReference>
<dbReference type="GO" id="GO:0008408">
    <property type="term" value="F:3'-5' exonuclease activity"/>
    <property type="evidence" value="ECO:0007669"/>
    <property type="project" value="TreeGrafter"/>
</dbReference>
<dbReference type="RefSeq" id="XP_062624512.1">
    <property type="nucleotide sequence ID" value="XM_062768528.1"/>
</dbReference>
<dbReference type="Gene3D" id="3.30.420.390">
    <property type="match status" value="2"/>
</dbReference>
<dbReference type="GO" id="GO:0003677">
    <property type="term" value="F:DNA binding"/>
    <property type="evidence" value="ECO:0007669"/>
    <property type="project" value="InterPro"/>
</dbReference>
<dbReference type="InterPro" id="IPR012337">
    <property type="entry name" value="RNaseH-like_sf"/>
</dbReference>
<dbReference type="GO" id="GO:0005760">
    <property type="term" value="C:gamma DNA polymerase complex"/>
    <property type="evidence" value="ECO:0007669"/>
    <property type="project" value="InterPro"/>
</dbReference>
<keyword evidence="5" id="KW-1185">Reference proteome</keyword>
<protein>
    <recommendedName>
        <fullName evidence="1">Mitochondrial DNA polymerase catalytic subunit</fullName>
    </recommendedName>
</protein>
<evidence type="ECO:0000313" key="4">
    <source>
        <dbReference type="EMBL" id="WOO78480.1"/>
    </source>
</evidence>
<gene>
    <name evidence="4" type="primary">mip-1</name>
    <name evidence="4" type="ORF">LOC62_02G002027</name>
</gene>
<dbReference type="EMBL" id="CP086715">
    <property type="protein sequence ID" value="WOO78480.1"/>
    <property type="molecule type" value="Genomic_DNA"/>
</dbReference>
<dbReference type="SUPFAM" id="SSF56672">
    <property type="entry name" value="DNA/RNA polymerases"/>
    <property type="match status" value="1"/>
</dbReference>
<feature type="domain" description="DNA-directed DNA polymerase family A palm" evidence="3">
    <location>
        <begin position="1047"/>
        <end position="1282"/>
    </location>
</feature>
<feature type="region of interest" description="Disordered" evidence="2">
    <location>
        <begin position="1415"/>
        <end position="1450"/>
    </location>
</feature>
<dbReference type="InterPro" id="IPR002297">
    <property type="entry name" value="DNA-dir_DNA_pol_A_mt"/>
</dbReference>
<accession>A0AAF1BI93</accession>
<dbReference type="PRINTS" id="PR00867">
    <property type="entry name" value="DNAPOLG"/>
</dbReference>
<reference evidence="4" key="1">
    <citation type="submission" date="2023-10" db="EMBL/GenBank/DDBJ databases">
        <authorList>
            <person name="Noh H."/>
        </authorList>
    </citation>
    <scope>NUCLEOTIDE SEQUENCE</scope>
    <source>
        <strain evidence="4">DUCC4014</strain>
    </source>
</reference>
<dbReference type="Proteomes" id="UP000827549">
    <property type="component" value="Chromosome 2"/>
</dbReference>
<feature type="compositionally biased region" description="Gly residues" evidence="2">
    <location>
        <begin position="1423"/>
        <end position="1433"/>
    </location>
</feature>
<evidence type="ECO:0000256" key="2">
    <source>
        <dbReference type="SAM" id="MobiDB-lite"/>
    </source>
</evidence>
<dbReference type="InterPro" id="IPR041336">
    <property type="entry name" value="DNApol_Exo"/>
</dbReference>
<dbReference type="PANTHER" id="PTHR10267">
    <property type="entry name" value="DNA POLYMERASE SUBUNIT GAMMA-1"/>
    <property type="match status" value="1"/>
</dbReference>
<feature type="region of interest" description="Disordered" evidence="2">
    <location>
        <begin position="120"/>
        <end position="179"/>
    </location>
</feature>
<evidence type="ECO:0000256" key="1">
    <source>
        <dbReference type="ARBA" id="ARBA00031966"/>
    </source>
</evidence>
<dbReference type="InterPro" id="IPR001098">
    <property type="entry name" value="DNA-dir_DNA_pol_A_palm_dom"/>
</dbReference>
<dbReference type="SUPFAM" id="SSF53098">
    <property type="entry name" value="Ribonuclease H-like"/>
    <property type="match status" value="1"/>
</dbReference>
<dbReference type="PANTHER" id="PTHR10267:SF0">
    <property type="entry name" value="DNA POLYMERASE SUBUNIT GAMMA-1"/>
    <property type="match status" value="1"/>
</dbReference>
<dbReference type="Pfam" id="PF18136">
    <property type="entry name" value="DNApol_Exo"/>
    <property type="match status" value="1"/>
</dbReference>
<proteinExistence type="predicted"/>
<dbReference type="Gene3D" id="1.10.150.20">
    <property type="entry name" value="5' to 3' exonuclease, C-terminal subdomain"/>
    <property type="match status" value="1"/>
</dbReference>
<name>A0AAF1BI93_9TREE</name>
<dbReference type="Gene3D" id="3.30.70.370">
    <property type="match status" value="1"/>
</dbReference>